<dbReference type="KEGG" id="frc:KX01_1619"/>
<dbReference type="InterPro" id="IPR050574">
    <property type="entry name" value="HPF/YfiA_ribosome-assoc"/>
</dbReference>
<proteinExistence type="inferred from homology"/>
<dbReference type="AlphaFoldDB" id="A0A1J0KUD7"/>
<keyword evidence="7" id="KW-1185">Reference proteome</keyword>
<accession>A0A1J0KUD7</accession>
<reference evidence="7" key="1">
    <citation type="submission" date="2014-10" db="EMBL/GenBank/DDBJ databases">
        <authorList>
            <person name="Kuske C.R."/>
            <person name="Challacombe J.F."/>
            <person name="Daligault H.E."/>
            <person name="Davenport K.W."/>
            <person name="Johnson S.L."/>
            <person name="Siddaramappa S."/>
            <person name="Petersen J.M."/>
        </authorList>
    </citation>
    <scope>NUCLEOTIDE SEQUENCE [LARGE SCALE GENOMIC DNA]</scope>
    <source>
        <strain evidence="7">CA97-1460</strain>
    </source>
</reference>
<dbReference type="NCBIfam" id="TIGR00741">
    <property type="entry name" value="yfiA"/>
    <property type="match status" value="1"/>
</dbReference>
<evidence type="ECO:0000256" key="4">
    <source>
        <dbReference type="ARBA" id="ARBA00041148"/>
    </source>
</evidence>
<evidence type="ECO:0000256" key="2">
    <source>
        <dbReference type="ARBA" id="ARBA00038434"/>
    </source>
</evidence>
<dbReference type="EMBL" id="CP009654">
    <property type="protein sequence ID" value="APC97262.1"/>
    <property type="molecule type" value="Genomic_DNA"/>
</dbReference>
<dbReference type="Pfam" id="PF02482">
    <property type="entry name" value="Ribosomal_S30AE"/>
    <property type="match status" value="1"/>
</dbReference>
<keyword evidence="1" id="KW-0810">Translation regulation</keyword>
<dbReference type="CDD" id="cd00552">
    <property type="entry name" value="RaiA"/>
    <property type="match status" value="1"/>
</dbReference>
<dbReference type="InterPro" id="IPR036567">
    <property type="entry name" value="RHF-like"/>
</dbReference>
<evidence type="ECO:0000256" key="3">
    <source>
        <dbReference type="ARBA" id="ARBA00038695"/>
    </source>
</evidence>
<comment type="similarity">
    <text evidence="2">Belongs to the HPF/YfiA ribosome-associated protein family. Short HPF subfamily.</text>
</comment>
<dbReference type="PANTHER" id="PTHR33231:SF1">
    <property type="entry name" value="30S RIBOSOMAL PROTEIN"/>
    <property type="match status" value="1"/>
</dbReference>
<evidence type="ECO:0000313" key="7">
    <source>
        <dbReference type="Proteomes" id="UP000182521"/>
    </source>
</evidence>
<sequence length="98" mass="11085">MNIQITGRHVEITEAIKLYVEEKVGKVEHYFDHIVSAKVILSVEKEVQVAEAIVGVPGVEIVAKAEDRDLYAAIDMMEDKLARQLRKHKNKLKGHHGE</sequence>
<dbReference type="RefSeq" id="WP_071664495.1">
    <property type="nucleotide sequence ID" value="NZ_CP009654.1"/>
</dbReference>
<evidence type="ECO:0000256" key="1">
    <source>
        <dbReference type="ARBA" id="ARBA00022845"/>
    </source>
</evidence>
<dbReference type="FunFam" id="3.30.160.100:FF:000001">
    <property type="entry name" value="Ribosome hibernation promoting factor"/>
    <property type="match status" value="1"/>
</dbReference>
<dbReference type="Gene3D" id="3.30.160.100">
    <property type="entry name" value="Ribosome hibernation promotion factor-like"/>
    <property type="match status" value="1"/>
</dbReference>
<dbReference type="OrthoDB" id="9795980at2"/>
<dbReference type="GO" id="GO:0022627">
    <property type="term" value="C:cytosolic small ribosomal subunit"/>
    <property type="evidence" value="ECO:0007669"/>
    <property type="project" value="TreeGrafter"/>
</dbReference>
<dbReference type="GO" id="GO:0045900">
    <property type="term" value="P:negative regulation of translational elongation"/>
    <property type="evidence" value="ECO:0007669"/>
    <property type="project" value="TreeGrafter"/>
</dbReference>
<evidence type="ECO:0000256" key="5">
    <source>
        <dbReference type="ARBA" id="ARBA00041319"/>
    </source>
</evidence>
<protein>
    <recommendedName>
        <fullName evidence="4">Ribosome hibernation promoting factor</fullName>
    </recommendedName>
    <alternativeName>
        <fullName evidence="5">Hibernation factor HPF</fullName>
    </alternativeName>
</protein>
<dbReference type="PANTHER" id="PTHR33231">
    <property type="entry name" value="30S RIBOSOMAL PROTEIN"/>
    <property type="match status" value="1"/>
</dbReference>
<comment type="subunit">
    <text evidence="3">Associates exclusively with 100S ribosomes, which are dimers of 70S ribosomes.</text>
</comment>
<organism evidence="6 7">
    <name type="scientific">Francisella frigiditurris</name>
    <dbReference type="NCBI Taxonomy" id="1542390"/>
    <lineage>
        <taxon>Bacteria</taxon>
        <taxon>Pseudomonadati</taxon>
        <taxon>Pseudomonadota</taxon>
        <taxon>Gammaproteobacteria</taxon>
        <taxon>Thiotrichales</taxon>
        <taxon>Francisellaceae</taxon>
        <taxon>Francisella</taxon>
    </lineage>
</organism>
<dbReference type="STRING" id="1542390.KX01_1619"/>
<name>A0A1J0KUD7_9GAMM</name>
<dbReference type="GO" id="GO:0043024">
    <property type="term" value="F:ribosomal small subunit binding"/>
    <property type="evidence" value="ECO:0007669"/>
    <property type="project" value="TreeGrafter"/>
</dbReference>
<dbReference type="SUPFAM" id="SSF69754">
    <property type="entry name" value="Ribosome binding protein Y (YfiA homologue)"/>
    <property type="match status" value="1"/>
</dbReference>
<dbReference type="InterPro" id="IPR003489">
    <property type="entry name" value="RHF/RaiA"/>
</dbReference>
<gene>
    <name evidence="6" type="primary">raiA</name>
    <name evidence="6" type="ORF">KX01_1619</name>
</gene>
<evidence type="ECO:0000313" key="6">
    <source>
        <dbReference type="EMBL" id="APC97262.1"/>
    </source>
</evidence>
<dbReference type="Proteomes" id="UP000182521">
    <property type="component" value="Chromosome"/>
</dbReference>